<dbReference type="EMBL" id="JAWDEY010000007">
    <property type="protein sequence ID" value="KAK6590343.1"/>
    <property type="molecule type" value="Genomic_DNA"/>
</dbReference>
<dbReference type="InterPro" id="IPR003593">
    <property type="entry name" value="AAA+_ATPase"/>
</dbReference>
<dbReference type="GO" id="GO:0016787">
    <property type="term" value="F:hydrolase activity"/>
    <property type="evidence" value="ECO:0007669"/>
    <property type="project" value="UniProtKB-KW"/>
</dbReference>
<evidence type="ECO:0000256" key="2">
    <source>
        <dbReference type="ARBA" id="ARBA00012552"/>
    </source>
</evidence>
<evidence type="ECO:0000256" key="7">
    <source>
        <dbReference type="ARBA" id="ARBA00047984"/>
    </source>
</evidence>
<keyword evidence="5 11" id="KW-0347">Helicase</keyword>
<dbReference type="Pfam" id="PF00271">
    <property type="entry name" value="Helicase_C"/>
    <property type="match status" value="1"/>
</dbReference>
<evidence type="ECO:0000256" key="6">
    <source>
        <dbReference type="ARBA" id="ARBA00022840"/>
    </source>
</evidence>
<feature type="compositionally biased region" description="Low complexity" evidence="8">
    <location>
        <begin position="167"/>
        <end position="180"/>
    </location>
</feature>
<evidence type="ECO:0000256" key="5">
    <source>
        <dbReference type="ARBA" id="ARBA00022806"/>
    </source>
</evidence>
<proteinExistence type="inferred from homology"/>
<dbReference type="PROSITE" id="PS51192">
    <property type="entry name" value="HELICASE_ATP_BIND_1"/>
    <property type="match status" value="1"/>
</dbReference>
<dbReference type="GO" id="GO:0005524">
    <property type="term" value="F:ATP binding"/>
    <property type="evidence" value="ECO:0007669"/>
    <property type="project" value="UniProtKB-KW"/>
</dbReference>
<keyword evidence="12" id="KW-1185">Reference proteome</keyword>
<dbReference type="SMART" id="SM00487">
    <property type="entry name" value="DEXDc"/>
    <property type="match status" value="1"/>
</dbReference>
<dbReference type="GO" id="GO:0005730">
    <property type="term" value="C:nucleolus"/>
    <property type="evidence" value="ECO:0007669"/>
    <property type="project" value="TreeGrafter"/>
</dbReference>
<dbReference type="InterPro" id="IPR014001">
    <property type="entry name" value="Helicase_ATP-bd"/>
</dbReference>
<dbReference type="GO" id="GO:0003723">
    <property type="term" value="F:RNA binding"/>
    <property type="evidence" value="ECO:0007669"/>
    <property type="project" value="TreeGrafter"/>
</dbReference>
<dbReference type="CDD" id="cd18791">
    <property type="entry name" value="SF2_C_RHA"/>
    <property type="match status" value="1"/>
</dbReference>
<evidence type="ECO:0000256" key="3">
    <source>
        <dbReference type="ARBA" id="ARBA00022741"/>
    </source>
</evidence>
<dbReference type="InterPro" id="IPR001650">
    <property type="entry name" value="Helicase_C-like"/>
</dbReference>
<name>A0AAV9Y0K9_9CRYT</name>
<dbReference type="InterPro" id="IPR027417">
    <property type="entry name" value="P-loop_NTPase"/>
</dbReference>
<comment type="caution">
    <text evidence="11">The sequence shown here is derived from an EMBL/GenBank/DDBJ whole genome shotgun (WGS) entry which is preliminary data.</text>
</comment>
<sequence length="1242" mass="143444">MKGNEIPNSTLFKYNELDGSNALILPSSKEERKRLHQIRNKEKDLTDVTHVKNTKMSKRKKRKLQQLEKKKLNAEFHESLNNEIKKYSLTNKEMMLMMSVSNSKITRRQKDVLKRRFEKLNLGIPDFLKEKMPKKKSLDEYCEDDCTDVKSVEYVDESNKNINLSTETINENNSSEFNNFDENKEENSEKDNKLPPNNESNELIDYKPTKYVKKLGELRVVEMNDRPKIIRNPEIELQRSDLPVRVYEYEILDSIENNDFVIITGATGSGKSTQVPQLLYEMGYCPFKSNSSSNIGKRFMIGLTQPRRIAAVSLSKRIGEELNDPEIVGYHVRYDNANYTNKTVIKVMTDGILLQEIQRDLLCSNYSIIIIDEAHERTVNTDILIGLLSKVVTYRRLEYEKNRKKAELKENNILPPLKLIIMSATLRVTDFSDNPKLFKEPPPIVDIETPNYPVTIHFSKHTPDDYILAAYRKILQIHKKLPAGSILVFVTGKREVKTLVDMINKRFNKRSKKKAIKKYYSEDSSVSKLNCLLDLKENDDEIDEELEIDNFDDCCIEDEYQDVIEFDEEDSEDENEEDVIVQEYVEYTIDTEKNLEDKMNTDTIWNNFNERDNRKRKIRLHKDVDPTVWKGGGCIEESGEANGSIDTKTKFMEKSKDSTVILKPIPLYASMSYDEQKEAFKLPESNNIRHVIISTNVSETSITIPNVRYVIDTGKEKRRQYSKNMDSSQFKVEWISKASSNQRSGRAGRVGPGHCYRLYSSSVFENIFPRFSPAGILSIPLDSILLYMHSLGIPDVLDFPFPTPPEKNQIEKSYELLRTLGCIETVGGKPTISRQGISLSKLPLAPRYGKLLLMTIAYIRKNIKDSYNEQMELLKQICIVVSFLSVGNIRDNIMEDQSNLSDDNNEFCNLPKSTFGNDIEVSLWLCIKYIEYYGSGTMSERELSDRFCRNFSLNSRGMSEMRLMSQQLYNIAINRYINVKNVDNSLEKVFKEAKKLVPPSFPSNIQKHVIRTFFISCFIDHIAVRIDGSLINNVSYLTPDKLNDFESKITTVDPSSIIKSIKPKYVVYGQIISIADNLKQILYNCILITPDDISKATSLVHPLIDCSKILTYPTPYYSSEQDKVFGYCTPKYRNGSVVIDLPSSEVEIDRFSISSCEVFAKAILDGQVFRQFGDQEVIKYLKIKNNSKAFKYFAYYLQRNKACSKNDLNIIFGKRRDFLLKEILSLYEISIHNKIRNFWPPI</sequence>
<dbReference type="GO" id="GO:0003724">
    <property type="term" value="F:RNA helicase activity"/>
    <property type="evidence" value="ECO:0007669"/>
    <property type="project" value="UniProtKB-EC"/>
</dbReference>
<dbReference type="SMART" id="SM00382">
    <property type="entry name" value="AAA"/>
    <property type="match status" value="1"/>
</dbReference>
<evidence type="ECO:0000259" key="10">
    <source>
        <dbReference type="PROSITE" id="PS51194"/>
    </source>
</evidence>
<keyword evidence="6" id="KW-0067">ATP-binding</keyword>
<gene>
    <name evidence="11" type="ORF">RS030_162483</name>
</gene>
<keyword evidence="4" id="KW-0378">Hydrolase</keyword>
<dbReference type="GO" id="GO:0000462">
    <property type="term" value="P:maturation of SSU-rRNA from tricistronic rRNA transcript (SSU-rRNA, 5.8S rRNA, LSU-rRNA)"/>
    <property type="evidence" value="ECO:0007669"/>
    <property type="project" value="TreeGrafter"/>
</dbReference>
<dbReference type="InterPro" id="IPR002464">
    <property type="entry name" value="DNA/RNA_helicase_DEAH_CS"/>
</dbReference>
<dbReference type="SUPFAM" id="SSF52540">
    <property type="entry name" value="P-loop containing nucleoside triphosphate hydrolases"/>
    <property type="match status" value="1"/>
</dbReference>
<dbReference type="Proteomes" id="UP001311799">
    <property type="component" value="Unassembled WGS sequence"/>
</dbReference>
<evidence type="ECO:0000256" key="1">
    <source>
        <dbReference type="ARBA" id="ARBA00008792"/>
    </source>
</evidence>
<dbReference type="AlphaFoldDB" id="A0AAV9Y0K9"/>
<dbReference type="SMART" id="SM00847">
    <property type="entry name" value="HA2"/>
    <property type="match status" value="1"/>
</dbReference>
<feature type="region of interest" description="Disordered" evidence="8">
    <location>
        <begin position="167"/>
        <end position="203"/>
    </location>
</feature>
<feature type="domain" description="Helicase C-terminal" evidence="10">
    <location>
        <begin position="558"/>
        <end position="792"/>
    </location>
</feature>
<feature type="compositionally biased region" description="Basic and acidic residues" evidence="8">
    <location>
        <begin position="181"/>
        <end position="193"/>
    </location>
</feature>
<keyword evidence="3" id="KW-0547">Nucleotide-binding</keyword>
<comment type="catalytic activity">
    <reaction evidence="7">
        <text>ATP + H2O = ADP + phosphate + H(+)</text>
        <dbReference type="Rhea" id="RHEA:13065"/>
        <dbReference type="ChEBI" id="CHEBI:15377"/>
        <dbReference type="ChEBI" id="CHEBI:15378"/>
        <dbReference type="ChEBI" id="CHEBI:30616"/>
        <dbReference type="ChEBI" id="CHEBI:43474"/>
        <dbReference type="ChEBI" id="CHEBI:456216"/>
        <dbReference type="EC" id="3.6.4.13"/>
    </reaction>
</comment>
<dbReference type="EC" id="3.6.4.13" evidence="2"/>
<dbReference type="PANTHER" id="PTHR18934:SF99">
    <property type="entry name" value="ATP-DEPENDENT RNA HELICASE DHX37-RELATED"/>
    <property type="match status" value="1"/>
</dbReference>
<evidence type="ECO:0000313" key="12">
    <source>
        <dbReference type="Proteomes" id="UP001311799"/>
    </source>
</evidence>
<accession>A0AAV9Y0K9</accession>
<evidence type="ECO:0000256" key="8">
    <source>
        <dbReference type="SAM" id="MobiDB-lite"/>
    </source>
</evidence>
<dbReference type="InterPro" id="IPR007502">
    <property type="entry name" value="Helicase-assoc_dom"/>
</dbReference>
<dbReference type="Gene3D" id="1.20.120.1080">
    <property type="match status" value="1"/>
</dbReference>
<feature type="domain" description="Helicase ATP-binding" evidence="9">
    <location>
        <begin position="252"/>
        <end position="444"/>
    </location>
</feature>
<evidence type="ECO:0000256" key="4">
    <source>
        <dbReference type="ARBA" id="ARBA00022801"/>
    </source>
</evidence>
<comment type="similarity">
    <text evidence="1">Belongs to the DEAD box helicase family. DEAH subfamily.</text>
</comment>
<dbReference type="Gene3D" id="3.40.50.300">
    <property type="entry name" value="P-loop containing nucleotide triphosphate hydrolases"/>
    <property type="match status" value="3"/>
</dbReference>
<reference evidence="11 12" key="1">
    <citation type="submission" date="2023-10" db="EMBL/GenBank/DDBJ databases">
        <title>Comparative genomics analysis reveals potential genetic determinants of host preference in Cryptosporidium xiaoi.</title>
        <authorList>
            <person name="Xiao L."/>
            <person name="Li J."/>
        </authorList>
    </citation>
    <scope>NUCLEOTIDE SEQUENCE [LARGE SCALE GENOMIC DNA]</scope>
    <source>
        <strain evidence="11 12">52996</strain>
    </source>
</reference>
<dbReference type="PANTHER" id="PTHR18934">
    <property type="entry name" value="ATP-DEPENDENT RNA HELICASE"/>
    <property type="match status" value="1"/>
</dbReference>
<organism evidence="11 12">
    <name type="scientific">Cryptosporidium xiaoi</name>
    <dbReference type="NCBI Taxonomy" id="659607"/>
    <lineage>
        <taxon>Eukaryota</taxon>
        <taxon>Sar</taxon>
        <taxon>Alveolata</taxon>
        <taxon>Apicomplexa</taxon>
        <taxon>Conoidasida</taxon>
        <taxon>Coccidia</taxon>
        <taxon>Eucoccidiorida</taxon>
        <taxon>Eimeriorina</taxon>
        <taxon>Cryptosporidiidae</taxon>
        <taxon>Cryptosporidium</taxon>
    </lineage>
</organism>
<dbReference type="FunFam" id="3.40.50.300:FF:000637">
    <property type="entry name" value="ATP-dependent RNA helicase DHX37/DHR1"/>
    <property type="match status" value="1"/>
</dbReference>
<dbReference type="SMART" id="SM00490">
    <property type="entry name" value="HELICc"/>
    <property type="match status" value="1"/>
</dbReference>
<evidence type="ECO:0000259" key="9">
    <source>
        <dbReference type="PROSITE" id="PS51192"/>
    </source>
</evidence>
<evidence type="ECO:0000313" key="11">
    <source>
        <dbReference type="EMBL" id="KAK6590343.1"/>
    </source>
</evidence>
<protein>
    <recommendedName>
        <fullName evidence="2">RNA helicase</fullName>
        <ecNumber evidence="2">3.6.4.13</ecNumber>
    </recommendedName>
</protein>
<dbReference type="PROSITE" id="PS51194">
    <property type="entry name" value="HELICASE_CTER"/>
    <property type="match status" value="1"/>
</dbReference>
<dbReference type="PROSITE" id="PS00690">
    <property type="entry name" value="DEAH_ATP_HELICASE"/>
    <property type="match status" value="1"/>
</dbReference>